<protein>
    <submittedName>
        <fullName evidence="1">Ejaculatory bulb-specific protein 3</fullName>
    </submittedName>
</protein>
<dbReference type="EMBL" id="KQ458575">
    <property type="protein sequence ID" value="KPJ05751.1"/>
    <property type="molecule type" value="Genomic_DNA"/>
</dbReference>
<proteinExistence type="predicted"/>
<dbReference type="Proteomes" id="UP000053268">
    <property type="component" value="Unassembled WGS sequence"/>
</dbReference>
<accession>A0A194QQF1</accession>
<name>A0A194QQF1_PAPXU</name>
<dbReference type="PANTHER" id="PTHR11257:SF12">
    <property type="entry name" value="EJACULATORY BULB-SPECIFIC PROTEIN 3-RELATED"/>
    <property type="match status" value="1"/>
</dbReference>
<organism evidence="1 2">
    <name type="scientific">Papilio xuthus</name>
    <name type="common">Asian swallowtail butterfly</name>
    <dbReference type="NCBI Taxonomy" id="66420"/>
    <lineage>
        <taxon>Eukaryota</taxon>
        <taxon>Metazoa</taxon>
        <taxon>Ecdysozoa</taxon>
        <taxon>Arthropoda</taxon>
        <taxon>Hexapoda</taxon>
        <taxon>Insecta</taxon>
        <taxon>Pterygota</taxon>
        <taxon>Neoptera</taxon>
        <taxon>Endopterygota</taxon>
        <taxon>Lepidoptera</taxon>
        <taxon>Glossata</taxon>
        <taxon>Ditrysia</taxon>
        <taxon>Papilionoidea</taxon>
        <taxon>Papilionidae</taxon>
        <taxon>Papilioninae</taxon>
        <taxon>Papilio</taxon>
    </lineage>
</organism>
<dbReference type="PANTHER" id="PTHR11257">
    <property type="entry name" value="CHEMOSENSORY PROTEIN-RELATED"/>
    <property type="match status" value="1"/>
</dbReference>
<keyword evidence="2" id="KW-1185">Reference proteome</keyword>
<dbReference type="InterPro" id="IPR005055">
    <property type="entry name" value="A10/PebIII"/>
</dbReference>
<dbReference type="InterPro" id="IPR036682">
    <property type="entry name" value="OS_D_A10/PebIII_sf"/>
</dbReference>
<dbReference type="Gene3D" id="1.10.2080.10">
    <property type="entry name" value="Insect odorant-binding protein A10/Ejaculatory bulb-specific protein 3"/>
    <property type="match status" value="1"/>
</dbReference>
<dbReference type="AlphaFoldDB" id="A0A194QQF1"/>
<gene>
    <name evidence="1" type="ORF">RR46_02273</name>
</gene>
<evidence type="ECO:0000313" key="1">
    <source>
        <dbReference type="EMBL" id="KPJ05751.1"/>
    </source>
</evidence>
<dbReference type="SUPFAM" id="SSF100910">
    <property type="entry name" value="Chemosensory protein Csp2"/>
    <property type="match status" value="1"/>
</dbReference>
<evidence type="ECO:0000313" key="2">
    <source>
        <dbReference type="Proteomes" id="UP000053268"/>
    </source>
</evidence>
<dbReference type="Pfam" id="PF03392">
    <property type="entry name" value="OS-D"/>
    <property type="match status" value="1"/>
</dbReference>
<reference evidence="1 2" key="1">
    <citation type="journal article" date="2015" name="Nat. Commun.">
        <title>Outbred genome sequencing and CRISPR/Cas9 gene editing in butterflies.</title>
        <authorList>
            <person name="Li X."/>
            <person name="Fan D."/>
            <person name="Zhang W."/>
            <person name="Liu G."/>
            <person name="Zhang L."/>
            <person name="Zhao L."/>
            <person name="Fang X."/>
            <person name="Chen L."/>
            <person name="Dong Y."/>
            <person name="Chen Y."/>
            <person name="Ding Y."/>
            <person name="Zhao R."/>
            <person name="Feng M."/>
            <person name="Zhu Y."/>
            <person name="Feng Y."/>
            <person name="Jiang X."/>
            <person name="Zhu D."/>
            <person name="Xiang H."/>
            <person name="Feng X."/>
            <person name="Li S."/>
            <person name="Wang J."/>
            <person name="Zhang G."/>
            <person name="Kronforst M.R."/>
            <person name="Wang W."/>
        </authorList>
    </citation>
    <scope>NUCLEOTIDE SEQUENCE [LARGE SCALE GENOMIC DNA]</scope>
    <source>
        <strain evidence="1">Ya'a_city_454_Px</strain>
        <tissue evidence="1">Whole body</tissue>
    </source>
</reference>
<sequence length="142" mass="16632">MLKFLLLVLELYDVRMKLIIFLFVVSISLTVNARSSGKYTDRYDGINVGDVVSNRRLLVPYLKCLLEQGKCSPEGRELKSHIREALENYCAKCTDTQRRGTRLVLAHLINNEPSYWKQLTDKYDRQHKYVTKYEAELRTIKT</sequence>